<organism evidence="3 4">
    <name type="scientific">Linum tenue</name>
    <dbReference type="NCBI Taxonomy" id="586396"/>
    <lineage>
        <taxon>Eukaryota</taxon>
        <taxon>Viridiplantae</taxon>
        <taxon>Streptophyta</taxon>
        <taxon>Embryophyta</taxon>
        <taxon>Tracheophyta</taxon>
        <taxon>Spermatophyta</taxon>
        <taxon>Magnoliopsida</taxon>
        <taxon>eudicotyledons</taxon>
        <taxon>Gunneridae</taxon>
        <taxon>Pentapetalae</taxon>
        <taxon>rosids</taxon>
        <taxon>fabids</taxon>
        <taxon>Malpighiales</taxon>
        <taxon>Linaceae</taxon>
        <taxon>Linum</taxon>
    </lineage>
</organism>
<name>A0AAV0MTZ3_9ROSI</name>
<evidence type="ECO:0000256" key="1">
    <source>
        <dbReference type="SAM" id="MobiDB-lite"/>
    </source>
</evidence>
<evidence type="ECO:0000313" key="2">
    <source>
        <dbReference type="EMBL" id="CAI0425723.1"/>
    </source>
</evidence>
<proteinExistence type="predicted"/>
<dbReference type="Proteomes" id="UP001154282">
    <property type="component" value="Unassembled WGS sequence"/>
</dbReference>
<gene>
    <name evidence="2" type="ORF">LITE_LOCUS20522</name>
    <name evidence="3" type="ORF">LITE_LOCUS30314</name>
</gene>
<evidence type="ECO:0000313" key="3">
    <source>
        <dbReference type="EMBL" id="CAI0449845.1"/>
    </source>
</evidence>
<protein>
    <submittedName>
        <fullName evidence="3">Uncharacterized protein</fullName>
    </submittedName>
</protein>
<dbReference type="AlphaFoldDB" id="A0AAV0MTZ3"/>
<evidence type="ECO:0000313" key="4">
    <source>
        <dbReference type="Proteomes" id="UP001154282"/>
    </source>
</evidence>
<sequence length="29" mass="2800">MGCRDSGSGEEGSALAGNLRYRGGGGDGL</sequence>
<dbReference type="EMBL" id="CAMGYJ010000005">
    <property type="protein sequence ID" value="CAI0425723.1"/>
    <property type="molecule type" value="Genomic_DNA"/>
</dbReference>
<feature type="region of interest" description="Disordered" evidence="1">
    <location>
        <begin position="1"/>
        <end position="29"/>
    </location>
</feature>
<keyword evidence="4" id="KW-1185">Reference proteome</keyword>
<comment type="caution">
    <text evidence="3">The sequence shown here is derived from an EMBL/GenBank/DDBJ whole genome shotgun (WGS) entry which is preliminary data.</text>
</comment>
<dbReference type="EMBL" id="CAMGYJ010000007">
    <property type="protein sequence ID" value="CAI0449845.1"/>
    <property type="molecule type" value="Genomic_DNA"/>
</dbReference>
<reference evidence="3" key="1">
    <citation type="submission" date="2022-08" db="EMBL/GenBank/DDBJ databases">
        <authorList>
            <person name="Gutierrez-Valencia J."/>
        </authorList>
    </citation>
    <scope>NUCLEOTIDE SEQUENCE</scope>
</reference>
<accession>A0AAV0MTZ3</accession>